<dbReference type="InterPro" id="IPR023772">
    <property type="entry name" value="DNA-bd_HTH_TetR-type_CS"/>
</dbReference>
<dbReference type="InterPro" id="IPR036271">
    <property type="entry name" value="Tet_transcr_reg_TetR-rel_C_sf"/>
</dbReference>
<dbReference type="InterPro" id="IPR011075">
    <property type="entry name" value="TetR_C"/>
</dbReference>
<evidence type="ECO:0000259" key="5">
    <source>
        <dbReference type="PROSITE" id="PS50977"/>
    </source>
</evidence>
<dbReference type="PROSITE" id="PS50977">
    <property type="entry name" value="HTH_TETR_2"/>
    <property type="match status" value="1"/>
</dbReference>
<dbReference type="InterPro" id="IPR009057">
    <property type="entry name" value="Homeodomain-like_sf"/>
</dbReference>
<evidence type="ECO:0000256" key="3">
    <source>
        <dbReference type="ARBA" id="ARBA00023163"/>
    </source>
</evidence>
<dbReference type="EMBL" id="BAAAYN010000038">
    <property type="protein sequence ID" value="GAA3392535.1"/>
    <property type="molecule type" value="Genomic_DNA"/>
</dbReference>
<dbReference type="Pfam" id="PF00440">
    <property type="entry name" value="TetR_N"/>
    <property type="match status" value="1"/>
</dbReference>
<keyword evidence="3" id="KW-0804">Transcription</keyword>
<evidence type="ECO:0000256" key="2">
    <source>
        <dbReference type="ARBA" id="ARBA00023125"/>
    </source>
</evidence>
<evidence type="ECO:0000313" key="7">
    <source>
        <dbReference type="Proteomes" id="UP001501676"/>
    </source>
</evidence>
<dbReference type="SUPFAM" id="SSF46689">
    <property type="entry name" value="Homeodomain-like"/>
    <property type="match status" value="1"/>
</dbReference>
<protein>
    <submittedName>
        <fullName evidence="6">TetR/AcrR family transcriptional regulator</fullName>
    </submittedName>
</protein>
<dbReference type="SUPFAM" id="SSF48498">
    <property type="entry name" value="Tetracyclin repressor-like, C-terminal domain"/>
    <property type="match status" value="1"/>
</dbReference>
<gene>
    <name evidence="6" type="ORF">GCM10020369_54620</name>
</gene>
<proteinExistence type="predicted"/>
<keyword evidence="1" id="KW-0805">Transcription regulation</keyword>
<sequence>MTSAVPVVKPGRKRDHSRDPEILDAALDVLAETGYDGMTLDQVAGRAKAGKATLYRRWPSKAELVIDAIACMKKEDLRPEALPDTGTLRGDLLAMIKPPTIQDAKRKLQIMTGVVSMLSKHPELGDALRAAMIEPRAAANRFLLRRAIERGEIRPDCDVDFLALLSPSMTVYRTLIQQRPVDQAFLVSIIDEILLPAVRRTDS</sequence>
<keyword evidence="2 4" id="KW-0238">DNA-binding</keyword>
<dbReference type="RefSeq" id="WP_345731084.1">
    <property type="nucleotide sequence ID" value="NZ_BAAAYN010000038.1"/>
</dbReference>
<feature type="DNA-binding region" description="H-T-H motif" evidence="4">
    <location>
        <begin position="39"/>
        <end position="58"/>
    </location>
</feature>
<evidence type="ECO:0000313" key="6">
    <source>
        <dbReference type="EMBL" id="GAA3392535.1"/>
    </source>
</evidence>
<comment type="caution">
    <text evidence="6">The sequence shown here is derived from an EMBL/GenBank/DDBJ whole genome shotgun (WGS) entry which is preliminary data.</text>
</comment>
<dbReference type="InterPro" id="IPR050109">
    <property type="entry name" value="HTH-type_TetR-like_transc_reg"/>
</dbReference>
<dbReference type="PROSITE" id="PS01081">
    <property type="entry name" value="HTH_TETR_1"/>
    <property type="match status" value="1"/>
</dbReference>
<dbReference type="PRINTS" id="PR00455">
    <property type="entry name" value="HTHTETR"/>
</dbReference>
<evidence type="ECO:0000256" key="4">
    <source>
        <dbReference type="PROSITE-ProRule" id="PRU00335"/>
    </source>
</evidence>
<keyword evidence="7" id="KW-1185">Reference proteome</keyword>
<dbReference type="InterPro" id="IPR001647">
    <property type="entry name" value="HTH_TetR"/>
</dbReference>
<accession>A0ABP6T4X4</accession>
<name>A0ABP6T4X4_9ACTN</name>
<dbReference type="Gene3D" id="1.10.357.10">
    <property type="entry name" value="Tetracycline Repressor, domain 2"/>
    <property type="match status" value="1"/>
</dbReference>
<reference evidence="7" key="1">
    <citation type="journal article" date="2019" name="Int. J. Syst. Evol. Microbiol.">
        <title>The Global Catalogue of Microorganisms (GCM) 10K type strain sequencing project: providing services to taxonomists for standard genome sequencing and annotation.</title>
        <authorList>
            <consortium name="The Broad Institute Genomics Platform"/>
            <consortium name="The Broad Institute Genome Sequencing Center for Infectious Disease"/>
            <person name="Wu L."/>
            <person name="Ma J."/>
        </authorList>
    </citation>
    <scope>NUCLEOTIDE SEQUENCE [LARGE SCALE GENOMIC DNA]</scope>
    <source>
        <strain evidence="7">JCM 9458</strain>
    </source>
</reference>
<dbReference type="PANTHER" id="PTHR30055:SF148">
    <property type="entry name" value="TETR-FAMILY TRANSCRIPTIONAL REGULATOR"/>
    <property type="match status" value="1"/>
</dbReference>
<feature type="domain" description="HTH tetR-type" evidence="5">
    <location>
        <begin position="16"/>
        <end position="76"/>
    </location>
</feature>
<dbReference type="Gene3D" id="1.10.10.60">
    <property type="entry name" value="Homeodomain-like"/>
    <property type="match status" value="1"/>
</dbReference>
<dbReference type="PANTHER" id="PTHR30055">
    <property type="entry name" value="HTH-TYPE TRANSCRIPTIONAL REGULATOR RUTR"/>
    <property type="match status" value="1"/>
</dbReference>
<dbReference type="Pfam" id="PF16859">
    <property type="entry name" value="TetR_C_11"/>
    <property type="match status" value="1"/>
</dbReference>
<evidence type="ECO:0000256" key="1">
    <source>
        <dbReference type="ARBA" id="ARBA00023015"/>
    </source>
</evidence>
<organism evidence="6 7">
    <name type="scientific">Cryptosporangium minutisporangium</name>
    <dbReference type="NCBI Taxonomy" id="113569"/>
    <lineage>
        <taxon>Bacteria</taxon>
        <taxon>Bacillati</taxon>
        <taxon>Actinomycetota</taxon>
        <taxon>Actinomycetes</taxon>
        <taxon>Cryptosporangiales</taxon>
        <taxon>Cryptosporangiaceae</taxon>
        <taxon>Cryptosporangium</taxon>
    </lineage>
</organism>
<dbReference type="Proteomes" id="UP001501676">
    <property type="component" value="Unassembled WGS sequence"/>
</dbReference>